<comment type="caution">
    <text evidence="2">The sequence shown here is derived from an EMBL/GenBank/DDBJ whole genome shotgun (WGS) entry which is preliminary data.</text>
</comment>
<sequence>MLARVAESIYWMSRQMERAENLSRFLEVTLNFILDQPENLVDPWEPLVQVTGDTQWYSEHYSRFDRPSVIHFLAFDDRYPNSMLSSLRYARENARGVRETLSSETFEQINDFYHFVNDAALQKVEPTADFFDQVRQQALLWNGILDGTMSHDIGWHFANFGRLIERADKTSRILDVKYFNLLPRVDDVGTAVDDIQWSALLLAISGFEAYRREHHLIDIEKVVDFFIFNRRFPRSILSCVAGADWSLSQIEDACSSAHPRSAKQASLGLRHRLANTNVKEVLAGGMHQFIDTLQLELNDIGEALNQDYFQVTLHA</sequence>
<dbReference type="PANTHER" id="PTHR34595:SF7">
    <property type="entry name" value="SLL1039 PROTEIN"/>
    <property type="match status" value="1"/>
</dbReference>
<dbReference type="InterPro" id="IPR051680">
    <property type="entry name" value="ATP-dep_Glu-Cys_Ligase-2"/>
</dbReference>
<dbReference type="EMBL" id="SJPL01000002">
    <property type="protein sequence ID" value="TWT65794.1"/>
    <property type="molecule type" value="Genomic_DNA"/>
</dbReference>
<dbReference type="InterPro" id="IPR007296">
    <property type="entry name" value="DUF403"/>
</dbReference>
<name>A0A5C5XSB5_9PLAN</name>
<dbReference type="Proteomes" id="UP000317238">
    <property type="component" value="Unassembled WGS sequence"/>
</dbReference>
<evidence type="ECO:0000313" key="3">
    <source>
        <dbReference type="Proteomes" id="UP000317238"/>
    </source>
</evidence>
<protein>
    <recommendedName>
        <fullName evidence="1">DUF403 domain-containing protein</fullName>
    </recommendedName>
</protein>
<keyword evidence="3" id="KW-1185">Reference proteome</keyword>
<evidence type="ECO:0000313" key="2">
    <source>
        <dbReference type="EMBL" id="TWT65794.1"/>
    </source>
</evidence>
<organism evidence="2 3">
    <name type="scientific">Crateriforma conspicua</name>
    <dbReference type="NCBI Taxonomy" id="2527996"/>
    <lineage>
        <taxon>Bacteria</taxon>
        <taxon>Pseudomonadati</taxon>
        <taxon>Planctomycetota</taxon>
        <taxon>Planctomycetia</taxon>
        <taxon>Planctomycetales</taxon>
        <taxon>Planctomycetaceae</taxon>
        <taxon>Crateriforma</taxon>
    </lineage>
</organism>
<dbReference type="Pfam" id="PF04168">
    <property type="entry name" value="Alpha-E"/>
    <property type="match status" value="1"/>
</dbReference>
<gene>
    <name evidence="2" type="ORF">Pan14r_53440</name>
</gene>
<dbReference type="PANTHER" id="PTHR34595">
    <property type="entry name" value="BLR5612 PROTEIN"/>
    <property type="match status" value="1"/>
</dbReference>
<feature type="domain" description="DUF403" evidence="1">
    <location>
        <begin position="1"/>
        <end position="309"/>
    </location>
</feature>
<dbReference type="RefSeq" id="WP_145292622.1">
    <property type="nucleotide sequence ID" value="NZ_CP036319.1"/>
</dbReference>
<dbReference type="OrthoDB" id="9803532at2"/>
<dbReference type="AlphaFoldDB" id="A0A5C5XSB5"/>
<reference evidence="2 3" key="1">
    <citation type="submission" date="2019-02" db="EMBL/GenBank/DDBJ databases">
        <title>Deep-cultivation of Planctomycetes and their phenomic and genomic characterization uncovers novel biology.</title>
        <authorList>
            <person name="Wiegand S."/>
            <person name="Jogler M."/>
            <person name="Boedeker C."/>
            <person name="Pinto D."/>
            <person name="Vollmers J."/>
            <person name="Rivas-Marin E."/>
            <person name="Kohn T."/>
            <person name="Peeters S.H."/>
            <person name="Heuer A."/>
            <person name="Rast P."/>
            <person name="Oberbeckmann S."/>
            <person name="Bunk B."/>
            <person name="Jeske O."/>
            <person name="Meyerdierks A."/>
            <person name="Storesund J.E."/>
            <person name="Kallscheuer N."/>
            <person name="Luecker S."/>
            <person name="Lage O.M."/>
            <person name="Pohl T."/>
            <person name="Merkel B.J."/>
            <person name="Hornburger P."/>
            <person name="Mueller R.-W."/>
            <person name="Bruemmer F."/>
            <person name="Labrenz M."/>
            <person name="Spormann A.M."/>
            <person name="Op Den Camp H."/>
            <person name="Overmann J."/>
            <person name="Amann R."/>
            <person name="Jetten M.S.M."/>
            <person name="Mascher T."/>
            <person name="Medema M.H."/>
            <person name="Devos D.P."/>
            <person name="Kaster A.-K."/>
            <person name="Ovreas L."/>
            <person name="Rohde M."/>
            <person name="Galperin M.Y."/>
            <person name="Jogler C."/>
        </authorList>
    </citation>
    <scope>NUCLEOTIDE SEQUENCE [LARGE SCALE GENOMIC DNA]</scope>
    <source>
        <strain evidence="2 3">Pan14r</strain>
    </source>
</reference>
<evidence type="ECO:0000259" key="1">
    <source>
        <dbReference type="Pfam" id="PF04168"/>
    </source>
</evidence>
<accession>A0A5C5XSB5</accession>
<proteinExistence type="predicted"/>